<keyword evidence="4" id="KW-1185">Reference proteome</keyword>
<dbReference type="EMBL" id="VWXL01000004">
    <property type="protein sequence ID" value="MVB09504.1"/>
    <property type="molecule type" value="Genomic_DNA"/>
</dbReference>
<protein>
    <submittedName>
        <fullName evidence="3">Uncharacterized protein</fullName>
    </submittedName>
</protein>
<dbReference type="OrthoDB" id="1856599at2"/>
<comment type="caution">
    <text evidence="3">The sequence shown here is derived from an EMBL/GenBank/DDBJ whole genome shotgun (WGS) entry which is preliminary data.</text>
</comment>
<name>A0A6N8HUN6_9FIRM</name>
<dbReference type="RefSeq" id="WP_156989516.1">
    <property type="nucleotide sequence ID" value="NZ_VWXL01000004.1"/>
</dbReference>
<feature type="coiled-coil region" evidence="1">
    <location>
        <begin position="42"/>
        <end position="69"/>
    </location>
</feature>
<accession>A0A6N8HUN6</accession>
<reference evidence="3 4" key="1">
    <citation type="submission" date="2019-09" db="EMBL/GenBank/DDBJ databases">
        <title>Genome sequence of Clostridium sp. EA1.</title>
        <authorList>
            <person name="Poehlein A."/>
            <person name="Bengelsdorf F.R."/>
            <person name="Daniel R."/>
        </authorList>
    </citation>
    <scope>NUCLEOTIDE SEQUENCE [LARGE SCALE GENOMIC DNA]</scope>
    <source>
        <strain evidence="3 4">EA1</strain>
    </source>
</reference>
<evidence type="ECO:0000256" key="2">
    <source>
        <dbReference type="SAM" id="MobiDB-lite"/>
    </source>
</evidence>
<dbReference type="Proteomes" id="UP000469440">
    <property type="component" value="Unassembled WGS sequence"/>
</dbReference>
<keyword evidence="1" id="KW-0175">Coiled coil</keyword>
<evidence type="ECO:0000313" key="4">
    <source>
        <dbReference type="Proteomes" id="UP000469440"/>
    </source>
</evidence>
<feature type="region of interest" description="Disordered" evidence="2">
    <location>
        <begin position="227"/>
        <end position="265"/>
    </location>
</feature>
<feature type="compositionally biased region" description="Polar residues" evidence="2">
    <location>
        <begin position="227"/>
        <end position="238"/>
    </location>
</feature>
<dbReference type="InterPro" id="IPR046656">
    <property type="entry name" value="DUF6674"/>
</dbReference>
<evidence type="ECO:0000313" key="3">
    <source>
        <dbReference type="EMBL" id="MVB09504.1"/>
    </source>
</evidence>
<evidence type="ECO:0000256" key="1">
    <source>
        <dbReference type="SAM" id="Coils"/>
    </source>
</evidence>
<gene>
    <name evidence="3" type="ORF">CAFE_01600</name>
</gene>
<dbReference type="Pfam" id="PF20379">
    <property type="entry name" value="DUF6674"/>
    <property type="match status" value="1"/>
</dbReference>
<feature type="compositionally biased region" description="Basic and acidic residues" evidence="2">
    <location>
        <begin position="240"/>
        <end position="265"/>
    </location>
</feature>
<organism evidence="3 4">
    <name type="scientific">Caproicibacter fermentans</name>
    <dbReference type="NCBI Taxonomy" id="2576756"/>
    <lineage>
        <taxon>Bacteria</taxon>
        <taxon>Bacillati</taxon>
        <taxon>Bacillota</taxon>
        <taxon>Clostridia</taxon>
        <taxon>Eubacteriales</taxon>
        <taxon>Acutalibacteraceae</taxon>
        <taxon>Caproicibacter</taxon>
    </lineage>
</organism>
<proteinExistence type="predicted"/>
<sequence>MENTATIAAPLLENEYVKELLAIMEANRVPAVKDLLAVFNQVNAMERQLDTAVTELAALRRELSAAQKQGHPVKAVLQNTGAAMEKSVAVVRDRLNATKQAVIDGCKNAVDAFREKGISALDNITRFFKLRPMLETMRTELDKSIWADKSAMDKIETVSAEYHEAGRHIKNMGQTLMGNEAAAEAKPMGKLAKSLEAPFRAELSCLSSMKKSVEKALLRLTALEQSAQRKPSVQQNIHALSEKLAREQKSAPAAEKSRSVSHEAR</sequence>
<dbReference type="AlphaFoldDB" id="A0A6N8HUN6"/>